<feature type="transmembrane region" description="Helical" evidence="6">
    <location>
        <begin position="184"/>
        <end position="208"/>
    </location>
</feature>
<evidence type="ECO:0000313" key="8">
    <source>
        <dbReference type="EMBL" id="RFN47815.1"/>
    </source>
</evidence>
<comment type="subcellular location">
    <subcellularLocation>
        <location evidence="1">Membrane</location>
        <topology evidence="1">Single-pass membrane protein</topology>
    </subcellularLocation>
</comment>
<dbReference type="GO" id="GO:0071944">
    <property type="term" value="C:cell periphery"/>
    <property type="evidence" value="ECO:0007669"/>
    <property type="project" value="UniProtKB-ARBA"/>
</dbReference>
<sequence length="263" mass="28761">MYIRVKLVLILSLFTSWSLCFTEFVQPPERDTDERTDQDVSKNKRYADGDTIPIIWDTNVEDVDLYIWQVIGAGRSTKSLMKSSGRSNDGSWKAQYDISNATENKEDCIYWFSINVSKSDGILAESQFVNVSAPKAEETKAITTSMVLITVIREATVTATYASPSEEASSISESSPTPGLSRGGIAGVAVGGTIGGILILGSIGWMIWRRRARGKNGAAPAELPGDYNQDQPYSERPKSELPAEPVVFLSEGPRGPPRVYEAP</sequence>
<keyword evidence="4 6" id="KW-0472">Membrane</keyword>
<dbReference type="PANTHER" id="PTHR15549:SF30">
    <property type="entry name" value="MID2 DOMAIN-CONTAINING PROTEIN"/>
    <property type="match status" value="1"/>
</dbReference>
<accession>A0A395MJH3</accession>
<evidence type="ECO:0000256" key="3">
    <source>
        <dbReference type="ARBA" id="ARBA00022989"/>
    </source>
</evidence>
<feature type="region of interest" description="Disordered" evidence="5">
    <location>
        <begin position="217"/>
        <end position="263"/>
    </location>
</feature>
<gene>
    <name evidence="8" type="ORF">FIE12Z_7943</name>
</gene>
<proteinExistence type="predicted"/>
<evidence type="ECO:0000256" key="4">
    <source>
        <dbReference type="ARBA" id="ARBA00023136"/>
    </source>
</evidence>
<dbReference type="InterPro" id="IPR051694">
    <property type="entry name" value="Immunoregulatory_rcpt-like"/>
</dbReference>
<evidence type="ECO:0000313" key="9">
    <source>
        <dbReference type="Proteomes" id="UP000265631"/>
    </source>
</evidence>
<protein>
    <submittedName>
        <fullName evidence="8">Uncharacterized protein</fullName>
    </submittedName>
</protein>
<evidence type="ECO:0000256" key="5">
    <source>
        <dbReference type="SAM" id="MobiDB-lite"/>
    </source>
</evidence>
<feature type="signal peptide" evidence="7">
    <location>
        <begin position="1"/>
        <end position="22"/>
    </location>
</feature>
<organism evidence="8 9">
    <name type="scientific">Fusarium flagelliforme</name>
    <dbReference type="NCBI Taxonomy" id="2675880"/>
    <lineage>
        <taxon>Eukaryota</taxon>
        <taxon>Fungi</taxon>
        <taxon>Dikarya</taxon>
        <taxon>Ascomycota</taxon>
        <taxon>Pezizomycotina</taxon>
        <taxon>Sordariomycetes</taxon>
        <taxon>Hypocreomycetidae</taxon>
        <taxon>Hypocreales</taxon>
        <taxon>Nectriaceae</taxon>
        <taxon>Fusarium</taxon>
        <taxon>Fusarium incarnatum-equiseti species complex</taxon>
    </lineage>
</organism>
<evidence type="ECO:0000256" key="6">
    <source>
        <dbReference type="SAM" id="Phobius"/>
    </source>
</evidence>
<keyword evidence="9" id="KW-1185">Reference proteome</keyword>
<evidence type="ECO:0000256" key="1">
    <source>
        <dbReference type="ARBA" id="ARBA00004167"/>
    </source>
</evidence>
<dbReference type="GO" id="GO:0016020">
    <property type="term" value="C:membrane"/>
    <property type="evidence" value="ECO:0007669"/>
    <property type="project" value="UniProtKB-SubCell"/>
</dbReference>
<name>A0A395MJH3_9HYPO</name>
<dbReference type="STRING" id="2594813.A0A395MJH3"/>
<dbReference type="EMBL" id="PXXK01000233">
    <property type="protein sequence ID" value="RFN47815.1"/>
    <property type="molecule type" value="Genomic_DNA"/>
</dbReference>
<dbReference type="PANTHER" id="PTHR15549">
    <property type="entry name" value="PAIRED IMMUNOGLOBULIN-LIKE TYPE 2 RECEPTOR"/>
    <property type="match status" value="1"/>
</dbReference>
<keyword evidence="3 6" id="KW-1133">Transmembrane helix</keyword>
<evidence type="ECO:0000256" key="7">
    <source>
        <dbReference type="SAM" id="SignalP"/>
    </source>
</evidence>
<evidence type="ECO:0000256" key="2">
    <source>
        <dbReference type="ARBA" id="ARBA00022692"/>
    </source>
</evidence>
<keyword evidence="2 6" id="KW-0812">Transmembrane</keyword>
<feature type="chain" id="PRO_5017232647" evidence="7">
    <location>
        <begin position="23"/>
        <end position="263"/>
    </location>
</feature>
<dbReference type="Proteomes" id="UP000265631">
    <property type="component" value="Unassembled WGS sequence"/>
</dbReference>
<reference evidence="8 9" key="1">
    <citation type="journal article" date="2018" name="PLoS Pathog.">
        <title>Evolution of structural diversity of trichothecenes, a family of toxins produced by plant pathogenic and entomopathogenic fungi.</title>
        <authorList>
            <person name="Proctor R.H."/>
            <person name="McCormick S.P."/>
            <person name="Kim H.S."/>
            <person name="Cardoza R.E."/>
            <person name="Stanley A.M."/>
            <person name="Lindo L."/>
            <person name="Kelly A."/>
            <person name="Brown D.W."/>
            <person name="Lee T."/>
            <person name="Vaughan M.M."/>
            <person name="Alexander N.J."/>
            <person name="Busman M."/>
            <person name="Gutierrez S."/>
        </authorList>
    </citation>
    <scope>NUCLEOTIDE SEQUENCE [LARGE SCALE GENOMIC DNA]</scope>
    <source>
        <strain evidence="8 9">NRRL 13405</strain>
    </source>
</reference>
<dbReference type="AlphaFoldDB" id="A0A395MJH3"/>
<keyword evidence="7" id="KW-0732">Signal</keyword>
<comment type="caution">
    <text evidence="8">The sequence shown here is derived from an EMBL/GenBank/DDBJ whole genome shotgun (WGS) entry which is preliminary data.</text>
</comment>